<sequence>MADLVRDKREKQEKKVDKMPADGTRDKEKHYNSVIFYVLTFKCLGIHNVRSIFVFVRVCVQTGPSKPFPVTDVLKILKEEIDNKLQGEKYEAQRSRELTLTLCEVIKNRVKQLQIPRYRIVVKVHIGQIIGQGIQTRSGFLWDPSTDTFASHSFKNDSLFCCATVFAVYFE</sequence>
<dbReference type="Proteomes" id="UP000265020">
    <property type="component" value="Unassembled WGS sequence"/>
</dbReference>
<dbReference type="GO" id="GO:0045505">
    <property type="term" value="F:dynein intermediate chain binding"/>
    <property type="evidence" value="ECO:0007669"/>
    <property type="project" value="TreeGrafter"/>
</dbReference>
<evidence type="ECO:0000256" key="1">
    <source>
        <dbReference type="ARBA" id="ARBA00005361"/>
    </source>
</evidence>
<dbReference type="GO" id="GO:0005868">
    <property type="term" value="C:cytoplasmic dynein complex"/>
    <property type="evidence" value="ECO:0007669"/>
    <property type="project" value="TreeGrafter"/>
</dbReference>
<dbReference type="InterPro" id="IPR005334">
    <property type="entry name" value="Tctex-1-like"/>
</dbReference>
<dbReference type="PANTHER" id="PTHR21255:SF65">
    <property type="entry name" value="TCTEX1 DOMAIN-CONTAINING PROTEIN 2"/>
    <property type="match status" value="1"/>
</dbReference>
<dbReference type="InterPro" id="IPR038586">
    <property type="entry name" value="Tctex-1-like_sf"/>
</dbReference>
<dbReference type="GeneTree" id="ENSGT00940000160185"/>
<protein>
    <submittedName>
        <fullName evidence="3">Dynein light chain Tctex-type family member 5</fullName>
    </submittedName>
</protein>
<dbReference type="GO" id="GO:0007018">
    <property type="term" value="P:microtubule-based movement"/>
    <property type="evidence" value="ECO:0007669"/>
    <property type="project" value="TreeGrafter"/>
</dbReference>
<dbReference type="GO" id="GO:0005737">
    <property type="term" value="C:cytoplasm"/>
    <property type="evidence" value="ECO:0007669"/>
    <property type="project" value="TreeGrafter"/>
</dbReference>
<comment type="similarity">
    <text evidence="1">Belongs to the dynein light chain Tctex-type family.</text>
</comment>
<dbReference type="PANTHER" id="PTHR21255">
    <property type="entry name" value="T-COMPLEX-ASSOCIATED-TESTIS-EXPRESSED 1/ DYNEIN LIGHT CHAIN"/>
    <property type="match status" value="1"/>
</dbReference>
<dbReference type="Pfam" id="PF03645">
    <property type="entry name" value="Tctex-1"/>
    <property type="match status" value="1"/>
</dbReference>
<feature type="region of interest" description="Disordered" evidence="2">
    <location>
        <begin position="1"/>
        <end position="25"/>
    </location>
</feature>
<evidence type="ECO:0000256" key="2">
    <source>
        <dbReference type="SAM" id="MobiDB-lite"/>
    </source>
</evidence>
<accession>A0A3Q2CM34</accession>
<keyword evidence="4" id="KW-1185">Reference proteome</keyword>
<dbReference type="STRING" id="28743.ENSCVAP00000006404"/>
<proteinExistence type="inferred from homology"/>
<reference evidence="3" key="2">
    <citation type="submission" date="2025-09" db="UniProtKB">
        <authorList>
            <consortium name="Ensembl"/>
        </authorList>
    </citation>
    <scope>IDENTIFICATION</scope>
</reference>
<evidence type="ECO:0000313" key="4">
    <source>
        <dbReference type="Proteomes" id="UP000265020"/>
    </source>
</evidence>
<dbReference type="AlphaFoldDB" id="A0A3Q2CM34"/>
<reference evidence="3" key="1">
    <citation type="submission" date="2025-08" db="UniProtKB">
        <authorList>
            <consortium name="Ensembl"/>
        </authorList>
    </citation>
    <scope>IDENTIFICATION</scope>
</reference>
<name>A0A3Q2CM34_CYPVA</name>
<dbReference type="Ensembl" id="ENSCVAT00000005052.1">
    <property type="protein sequence ID" value="ENSCVAP00000006404.1"/>
    <property type="gene ID" value="ENSCVAG00000007940.1"/>
</dbReference>
<evidence type="ECO:0000313" key="3">
    <source>
        <dbReference type="Ensembl" id="ENSCVAP00000006404.1"/>
    </source>
</evidence>
<organism evidence="3 4">
    <name type="scientific">Cyprinodon variegatus</name>
    <name type="common">Sheepshead minnow</name>
    <dbReference type="NCBI Taxonomy" id="28743"/>
    <lineage>
        <taxon>Eukaryota</taxon>
        <taxon>Metazoa</taxon>
        <taxon>Chordata</taxon>
        <taxon>Craniata</taxon>
        <taxon>Vertebrata</taxon>
        <taxon>Euteleostomi</taxon>
        <taxon>Actinopterygii</taxon>
        <taxon>Neopterygii</taxon>
        <taxon>Teleostei</taxon>
        <taxon>Neoteleostei</taxon>
        <taxon>Acanthomorphata</taxon>
        <taxon>Ovalentaria</taxon>
        <taxon>Atherinomorphae</taxon>
        <taxon>Cyprinodontiformes</taxon>
        <taxon>Cyprinodontidae</taxon>
        <taxon>Cyprinodon</taxon>
    </lineage>
</organism>
<dbReference type="OMA" id="FYSSSRC"/>
<dbReference type="Gene3D" id="3.30.1140.40">
    <property type="entry name" value="Tctex-1"/>
    <property type="match status" value="1"/>
</dbReference>